<organism evidence="2">
    <name type="scientific">marine sediment metagenome</name>
    <dbReference type="NCBI Taxonomy" id="412755"/>
    <lineage>
        <taxon>unclassified sequences</taxon>
        <taxon>metagenomes</taxon>
        <taxon>ecological metagenomes</taxon>
    </lineage>
</organism>
<dbReference type="EMBL" id="LAZR01003326">
    <property type="protein sequence ID" value="KKN19523.1"/>
    <property type="molecule type" value="Genomic_DNA"/>
</dbReference>
<proteinExistence type="predicted"/>
<gene>
    <name evidence="2" type="ORF">LCGC14_0944830</name>
</gene>
<dbReference type="SUPFAM" id="SSF101386">
    <property type="entry name" value="all-alpha NTP pyrophosphatases"/>
    <property type="match status" value="1"/>
</dbReference>
<dbReference type="AlphaFoldDB" id="A0A0F9RQD2"/>
<feature type="domain" description="NTP pyrophosphohydrolase MazG-like" evidence="1">
    <location>
        <begin position="100"/>
        <end position="169"/>
    </location>
</feature>
<comment type="caution">
    <text evidence="2">The sequence shown here is derived from an EMBL/GenBank/DDBJ whole genome shotgun (WGS) entry which is preliminary data.</text>
</comment>
<evidence type="ECO:0000313" key="2">
    <source>
        <dbReference type="EMBL" id="KKN19523.1"/>
    </source>
</evidence>
<dbReference type="Pfam" id="PF03819">
    <property type="entry name" value="MazG"/>
    <property type="match status" value="1"/>
</dbReference>
<sequence>MNLEQYVRDATRTESRIDEVKVNRKFLVDVLTLFVSAGNMLDQIKKHVFYGKEYRTTKLNLDRFVIKACVDTMVVESAEAGLDEETTIDVDPRLFHAIVGLATEATELTEALANTLIGSNTELDGINILEELGDLNWYEAIAIDTLNGDFENVLATNIDKLRERFPEKFTSDNAINRDVDKERALLEEKL</sequence>
<evidence type="ECO:0000259" key="1">
    <source>
        <dbReference type="Pfam" id="PF03819"/>
    </source>
</evidence>
<reference evidence="2" key="1">
    <citation type="journal article" date="2015" name="Nature">
        <title>Complex archaea that bridge the gap between prokaryotes and eukaryotes.</title>
        <authorList>
            <person name="Spang A."/>
            <person name="Saw J.H."/>
            <person name="Jorgensen S.L."/>
            <person name="Zaremba-Niedzwiedzka K."/>
            <person name="Martijn J."/>
            <person name="Lind A.E."/>
            <person name="van Eijk R."/>
            <person name="Schleper C."/>
            <person name="Guy L."/>
            <person name="Ettema T.J."/>
        </authorList>
    </citation>
    <scope>NUCLEOTIDE SEQUENCE</scope>
</reference>
<protein>
    <recommendedName>
        <fullName evidence="1">NTP pyrophosphohydrolase MazG-like domain-containing protein</fullName>
    </recommendedName>
</protein>
<dbReference type="InterPro" id="IPR004518">
    <property type="entry name" value="MazG-like_dom"/>
</dbReference>
<name>A0A0F9RQD2_9ZZZZ</name>
<dbReference type="Gene3D" id="1.10.287.1080">
    <property type="entry name" value="MazG-like"/>
    <property type="match status" value="1"/>
</dbReference>
<accession>A0A0F9RQD2</accession>